<feature type="transmembrane region" description="Helical" evidence="7">
    <location>
        <begin position="380"/>
        <end position="401"/>
    </location>
</feature>
<keyword evidence="2 7" id="KW-0813">Transport</keyword>
<name>A0AA45HIM1_9BACT</name>
<comment type="subcellular location">
    <subcellularLocation>
        <location evidence="1 7">Cell membrane</location>
        <topology evidence="1 7">Multi-pass membrane protein</topology>
    </subcellularLocation>
</comment>
<dbReference type="InterPro" id="IPR000515">
    <property type="entry name" value="MetI-like"/>
</dbReference>
<dbReference type="Pfam" id="PF00528">
    <property type="entry name" value="BPD_transp_1"/>
    <property type="match status" value="1"/>
</dbReference>
<feature type="domain" description="ABC transmembrane type-1" evidence="8">
    <location>
        <begin position="212"/>
        <end position="401"/>
    </location>
</feature>
<comment type="similarity">
    <text evidence="7">Belongs to the binding-protein-dependent transport system permease family.</text>
</comment>
<dbReference type="CDD" id="cd06261">
    <property type="entry name" value="TM_PBP2"/>
    <property type="match status" value="1"/>
</dbReference>
<dbReference type="PROSITE" id="PS50928">
    <property type="entry name" value="ABC_TM1"/>
    <property type="match status" value="1"/>
</dbReference>
<dbReference type="SUPFAM" id="SSF161098">
    <property type="entry name" value="MetI-like"/>
    <property type="match status" value="1"/>
</dbReference>
<dbReference type="Proteomes" id="UP000245921">
    <property type="component" value="Unassembled WGS sequence"/>
</dbReference>
<feature type="transmembrane region" description="Helical" evidence="7">
    <location>
        <begin position="322"/>
        <end position="344"/>
    </location>
</feature>
<evidence type="ECO:0000256" key="1">
    <source>
        <dbReference type="ARBA" id="ARBA00004651"/>
    </source>
</evidence>
<evidence type="ECO:0000256" key="5">
    <source>
        <dbReference type="ARBA" id="ARBA00022989"/>
    </source>
</evidence>
<dbReference type="GO" id="GO:0005886">
    <property type="term" value="C:plasma membrane"/>
    <property type="evidence" value="ECO:0007669"/>
    <property type="project" value="UniProtKB-SubCell"/>
</dbReference>
<keyword evidence="5 7" id="KW-1133">Transmembrane helix</keyword>
<keyword evidence="3" id="KW-1003">Cell membrane</keyword>
<gene>
    <name evidence="9" type="ORF">C7380_10716</name>
</gene>
<dbReference type="Gene3D" id="1.10.3720.10">
    <property type="entry name" value="MetI-like"/>
    <property type="match status" value="1"/>
</dbReference>
<proteinExistence type="inferred from homology"/>
<dbReference type="InterPro" id="IPR035906">
    <property type="entry name" value="MetI-like_sf"/>
</dbReference>
<evidence type="ECO:0000256" key="6">
    <source>
        <dbReference type="ARBA" id="ARBA00023136"/>
    </source>
</evidence>
<protein>
    <submittedName>
        <fullName evidence="9">Multiple sugar transport system permease protein</fullName>
    </submittedName>
</protein>
<evidence type="ECO:0000313" key="10">
    <source>
        <dbReference type="Proteomes" id="UP000245921"/>
    </source>
</evidence>
<comment type="caution">
    <text evidence="9">The sequence shown here is derived from an EMBL/GenBank/DDBJ whole genome shotgun (WGS) entry which is preliminary data.</text>
</comment>
<feature type="transmembrane region" description="Helical" evidence="7">
    <location>
        <begin position="247"/>
        <end position="271"/>
    </location>
</feature>
<dbReference type="GO" id="GO:0055085">
    <property type="term" value="P:transmembrane transport"/>
    <property type="evidence" value="ECO:0007669"/>
    <property type="project" value="InterPro"/>
</dbReference>
<evidence type="ECO:0000256" key="2">
    <source>
        <dbReference type="ARBA" id="ARBA00022448"/>
    </source>
</evidence>
<dbReference type="PANTHER" id="PTHR43744">
    <property type="entry name" value="ABC TRANSPORTER PERMEASE PROTEIN MG189-RELATED-RELATED"/>
    <property type="match status" value="1"/>
</dbReference>
<evidence type="ECO:0000256" key="3">
    <source>
        <dbReference type="ARBA" id="ARBA00022475"/>
    </source>
</evidence>
<reference evidence="9 10" key="1">
    <citation type="submission" date="2018-05" db="EMBL/GenBank/DDBJ databases">
        <title>Genomic Encyclopedia of Type Strains, Phase IV (KMG-IV): sequencing the most valuable type-strain genomes for metagenomic binning, comparative biology and taxonomic classification.</title>
        <authorList>
            <person name="Goeker M."/>
        </authorList>
    </citation>
    <scope>NUCLEOTIDE SEQUENCE [LARGE SCALE GENOMIC DNA]</scope>
    <source>
        <strain evidence="9 10">DSM 24906</strain>
    </source>
</reference>
<keyword evidence="9" id="KW-0762">Sugar transport</keyword>
<feature type="transmembrane region" description="Helical" evidence="7">
    <location>
        <begin position="211"/>
        <end position="235"/>
    </location>
</feature>
<dbReference type="AlphaFoldDB" id="A0AA45HIM1"/>
<accession>A0AA45HIM1</accession>
<organism evidence="9 10">
    <name type="scientific">Oceanotoga teriensis</name>
    <dbReference type="NCBI Taxonomy" id="515440"/>
    <lineage>
        <taxon>Bacteria</taxon>
        <taxon>Thermotogati</taxon>
        <taxon>Thermotogota</taxon>
        <taxon>Thermotogae</taxon>
        <taxon>Petrotogales</taxon>
        <taxon>Petrotogaceae</taxon>
        <taxon>Oceanotoga</taxon>
    </lineage>
</organism>
<keyword evidence="4 7" id="KW-0812">Transmembrane</keyword>
<evidence type="ECO:0000313" key="9">
    <source>
        <dbReference type="EMBL" id="PWJ95061.1"/>
    </source>
</evidence>
<sequence length="416" mass="47739">MKKKTKMSKITKVNLIILSILFVFSMIPLIMTFMTAVIPEGDLFNITKEKTLLDFELSKFFLKTKMKTIGTFDYDIFEENDKKFITVDIKEKNTGISSFARDLDINYLRHFELEINPNKKLNNILIGLKDIDGKYQIVSYKINTKPNEWQKVKLELNPEDFGEVDTKHTAEIQVLFDEEIKVSMDNVILKYKFPTFMNFKTVWEENDFGRYMLNSTIISISVVLGNLIFCSLVAYPFARKDFKGKEILFMIVLATYMIPPQIKVIPIFILMQKLNWIDTYQALIMPTLVTPFGIFLMRQYFEQLPRELDQAAYVDGANDFQIFTKVVMPLSGPALAVLGINSFIASWNDLYMPLVLTTSKEMRTVQVGLAMFQKINGVKWPLIMAASAIVGIPVIIAFLFFQKKIIAGITDGALKG</sequence>
<dbReference type="PANTHER" id="PTHR43744:SF12">
    <property type="entry name" value="ABC TRANSPORTER PERMEASE PROTEIN MG189-RELATED"/>
    <property type="match status" value="1"/>
</dbReference>
<feature type="transmembrane region" description="Helical" evidence="7">
    <location>
        <begin position="12"/>
        <end position="38"/>
    </location>
</feature>
<evidence type="ECO:0000259" key="8">
    <source>
        <dbReference type="PROSITE" id="PS50928"/>
    </source>
</evidence>
<dbReference type="EMBL" id="QGGI01000007">
    <property type="protein sequence ID" value="PWJ95061.1"/>
    <property type="molecule type" value="Genomic_DNA"/>
</dbReference>
<evidence type="ECO:0000256" key="7">
    <source>
        <dbReference type="RuleBase" id="RU363032"/>
    </source>
</evidence>
<keyword evidence="6 7" id="KW-0472">Membrane</keyword>
<dbReference type="RefSeq" id="WP_240597538.1">
    <property type="nucleotide sequence ID" value="NZ_QGGI01000007.1"/>
</dbReference>
<keyword evidence="10" id="KW-1185">Reference proteome</keyword>
<evidence type="ECO:0000256" key="4">
    <source>
        <dbReference type="ARBA" id="ARBA00022692"/>
    </source>
</evidence>
<feature type="transmembrane region" description="Helical" evidence="7">
    <location>
        <begin position="283"/>
        <end position="301"/>
    </location>
</feature>